<organism evidence="4 5">
    <name type="scientific">Saitozyma podzolica</name>
    <dbReference type="NCBI Taxonomy" id="1890683"/>
    <lineage>
        <taxon>Eukaryota</taxon>
        <taxon>Fungi</taxon>
        <taxon>Dikarya</taxon>
        <taxon>Basidiomycota</taxon>
        <taxon>Agaricomycotina</taxon>
        <taxon>Tremellomycetes</taxon>
        <taxon>Tremellales</taxon>
        <taxon>Trimorphomycetaceae</taxon>
        <taxon>Saitozyma</taxon>
    </lineage>
</organism>
<keyword evidence="1" id="KW-0175">Coiled coil</keyword>
<dbReference type="PANTHER" id="PTHR31011">
    <property type="entry name" value="PROTEIN STB2-RELATED"/>
    <property type="match status" value="1"/>
</dbReference>
<dbReference type="AlphaFoldDB" id="A0A427YMF5"/>
<name>A0A427YMF5_9TREE</name>
<accession>A0A427YMF5</accession>
<dbReference type="InterPro" id="IPR038919">
    <property type="entry name" value="STB2/STB2"/>
</dbReference>
<feature type="compositionally biased region" description="Basic and acidic residues" evidence="2">
    <location>
        <begin position="563"/>
        <end position="572"/>
    </location>
</feature>
<comment type="caution">
    <text evidence="4">The sequence shown here is derived from an EMBL/GenBank/DDBJ whole genome shotgun (WGS) entry which is preliminary data.</text>
</comment>
<evidence type="ECO:0000256" key="1">
    <source>
        <dbReference type="SAM" id="Coils"/>
    </source>
</evidence>
<feature type="region of interest" description="Disordered" evidence="2">
    <location>
        <begin position="229"/>
        <end position="264"/>
    </location>
</feature>
<feature type="compositionally biased region" description="Low complexity" evidence="2">
    <location>
        <begin position="243"/>
        <end position="261"/>
    </location>
</feature>
<protein>
    <recommendedName>
        <fullName evidence="3">STB6-like N-terminal domain-containing protein</fullName>
    </recommendedName>
</protein>
<sequence length="984" mass="109313">MPTTLSPHSVTLNSPDQSSPQTSGPAARLPSPIITSSPDVASAPGDHSSSPIDRPAVGLLIQTDRSQDELESKWLPKLGRLRVDREVVLSGYALYSLRTWFLSRTHWSQTIVTQTGKPTEHISAYLIVPDPELAPKVGELEVHTATKLLMSETHAQARRTDWGTLLVNTPSSFRQDIFPVPGGDLRQARPYLLVNTGLRRLGCGGRAAMALEPPIPALRRKFHELYRLPTPPGQGAPIGRTVSPTTSPSRPEGSPGSPSTSNHPVLSDPFTLMLKELVKLIQAALALWGMFGTDRDDLEIDGLFCDETKAGIFQWRREMGMEHEESLKLERRRGMHRSKDIGCAAQLGHKYTVPSRPAGRGEGESTQVRTDKFRLFRAEWQLPKDPFGNPRRFLSAWHSYQISIGRAHSKAQYLTVSSVRALNAHFMSERIRSPGDALKVPRFLLSGVASAASSVHANLKGGGAEDTPLRKREHHAHFLDHASDDESGVGLIIPDEEVGSFASPNAITTNLEAYISGVLKSREKDWDTVGARRVAQLWNGHVVSDALKKQRSGKLRHDVRPLRKRTTSRDVGVETADGSDTGGGGARGALKEMTVRTGQVLKGGLNFAWVRVLLVTRRGTDQPSRRGTVYETSDSDPGGGQSSIRNVLARKRQSMVPTVIEPDVEEVEEQLVDRASCDPSFSNHNDRNGTGTGAGSIRAPFLGAASRASTKRPSIITSLSNEGSDAASRSLRGSSIDLMRRSPLEERWEAARPSDGRQRPVRTVSERAAAWHDRGRATTMLRTASDGADVVVEEGGNEWEVLNPHGTAKGQHDDWAPLRMAELRRRHSLQDRMAYSDVRVSPSEHLAIDVEMCAVVLELREKERELARKENELKTLEDAVFKASQDVIDAVRARRTHLARLNEQADAVKRQLGRSLEEVEEDESLNWTSKKIQFYLSEDTNTNEVTWNLRQLHREWEAVRKENERRRKEAEEVEEKRGWWRFGM</sequence>
<gene>
    <name evidence="4" type="ORF">EHS25_008671</name>
</gene>
<feature type="region of interest" description="Disordered" evidence="2">
    <location>
        <begin position="563"/>
        <end position="588"/>
    </location>
</feature>
<evidence type="ECO:0000313" key="4">
    <source>
        <dbReference type="EMBL" id="RSH92256.1"/>
    </source>
</evidence>
<dbReference type="STRING" id="1890683.A0A427YMF5"/>
<evidence type="ECO:0000313" key="5">
    <source>
        <dbReference type="Proteomes" id="UP000279259"/>
    </source>
</evidence>
<dbReference type="Pfam" id="PF25995">
    <property type="entry name" value="STB6_N"/>
    <property type="match status" value="1"/>
</dbReference>
<evidence type="ECO:0000259" key="3">
    <source>
        <dbReference type="Pfam" id="PF25995"/>
    </source>
</evidence>
<feature type="domain" description="STB6-like N-terminal" evidence="3">
    <location>
        <begin position="83"/>
        <end position="201"/>
    </location>
</feature>
<dbReference type="Proteomes" id="UP000279259">
    <property type="component" value="Unassembled WGS sequence"/>
</dbReference>
<evidence type="ECO:0000256" key="2">
    <source>
        <dbReference type="SAM" id="MobiDB-lite"/>
    </source>
</evidence>
<reference evidence="4 5" key="1">
    <citation type="submission" date="2018-11" db="EMBL/GenBank/DDBJ databases">
        <title>Genome sequence of Saitozyma podzolica DSM 27192.</title>
        <authorList>
            <person name="Aliyu H."/>
            <person name="Gorte O."/>
            <person name="Ochsenreither K."/>
        </authorList>
    </citation>
    <scope>NUCLEOTIDE SEQUENCE [LARGE SCALE GENOMIC DNA]</scope>
    <source>
        <strain evidence="4 5">DSM 27192</strain>
    </source>
</reference>
<dbReference type="PANTHER" id="PTHR31011:SF2">
    <property type="entry name" value="PROTEIN STB2-RELATED"/>
    <property type="match status" value="1"/>
</dbReference>
<feature type="region of interest" description="Disordered" evidence="2">
    <location>
        <begin position="1"/>
        <end position="55"/>
    </location>
</feature>
<feature type="region of interest" description="Disordered" evidence="2">
    <location>
        <begin position="717"/>
        <end position="738"/>
    </location>
</feature>
<feature type="region of interest" description="Disordered" evidence="2">
    <location>
        <begin position="620"/>
        <end position="648"/>
    </location>
</feature>
<dbReference type="InterPro" id="IPR059025">
    <property type="entry name" value="STB6_N"/>
</dbReference>
<feature type="compositionally biased region" description="Polar residues" evidence="2">
    <location>
        <begin position="1"/>
        <end position="24"/>
    </location>
</feature>
<feature type="region of interest" description="Disordered" evidence="2">
    <location>
        <begin position="670"/>
        <end position="698"/>
    </location>
</feature>
<dbReference type="OrthoDB" id="19806at2759"/>
<proteinExistence type="predicted"/>
<dbReference type="EMBL" id="RSCD01000006">
    <property type="protein sequence ID" value="RSH92256.1"/>
    <property type="molecule type" value="Genomic_DNA"/>
</dbReference>
<feature type="coiled-coil region" evidence="1">
    <location>
        <begin position="859"/>
        <end position="922"/>
    </location>
</feature>
<keyword evidence="5" id="KW-1185">Reference proteome</keyword>
<dbReference type="GO" id="GO:0070822">
    <property type="term" value="C:Sin3-type complex"/>
    <property type="evidence" value="ECO:0007669"/>
    <property type="project" value="TreeGrafter"/>
</dbReference>